<protein>
    <recommendedName>
        <fullName evidence="9">Beta-xylanase</fullName>
        <ecNumber evidence="9">3.2.1.8</ecNumber>
    </recommendedName>
</protein>
<evidence type="ECO:0000256" key="2">
    <source>
        <dbReference type="ARBA" id="ARBA00007495"/>
    </source>
</evidence>
<feature type="chain" id="PRO_5038815979" description="Beta-xylanase" evidence="10">
    <location>
        <begin position="33"/>
        <end position="375"/>
    </location>
</feature>
<comment type="catalytic activity">
    <reaction evidence="1 9">
        <text>Endohydrolysis of (1-&gt;4)-beta-D-xylosidic linkages in xylans.</text>
        <dbReference type="EC" id="3.2.1.8"/>
    </reaction>
</comment>
<keyword evidence="7 9" id="KW-0326">Glycosidase</keyword>
<evidence type="ECO:0000256" key="5">
    <source>
        <dbReference type="ARBA" id="ARBA00022801"/>
    </source>
</evidence>
<dbReference type="Gene3D" id="3.20.20.80">
    <property type="entry name" value="Glycosidases"/>
    <property type="match status" value="1"/>
</dbReference>
<dbReference type="InterPro" id="IPR001000">
    <property type="entry name" value="GH10_dom"/>
</dbReference>
<feature type="domain" description="GH10" evidence="11">
    <location>
        <begin position="50"/>
        <end position="365"/>
    </location>
</feature>
<dbReference type="Proteomes" id="UP000237846">
    <property type="component" value="Unassembled WGS sequence"/>
</dbReference>
<evidence type="ECO:0000256" key="8">
    <source>
        <dbReference type="ARBA" id="ARBA00023326"/>
    </source>
</evidence>
<dbReference type="SMART" id="SM00633">
    <property type="entry name" value="Glyco_10"/>
    <property type="match status" value="1"/>
</dbReference>
<keyword evidence="4 10" id="KW-0732">Signal</keyword>
<evidence type="ECO:0000256" key="3">
    <source>
        <dbReference type="ARBA" id="ARBA00022651"/>
    </source>
</evidence>
<evidence type="ECO:0000256" key="6">
    <source>
        <dbReference type="ARBA" id="ARBA00023277"/>
    </source>
</evidence>
<evidence type="ECO:0000256" key="4">
    <source>
        <dbReference type="ARBA" id="ARBA00022729"/>
    </source>
</evidence>
<keyword evidence="5 9" id="KW-0378">Hydrolase</keyword>
<evidence type="ECO:0000256" key="7">
    <source>
        <dbReference type="ARBA" id="ARBA00023295"/>
    </source>
</evidence>
<accession>A0A2T0QAI0</accession>
<evidence type="ECO:0000256" key="9">
    <source>
        <dbReference type="RuleBase" id="RU361174"/>
    </source>
</evidence>
<keyword evidence="3 12" id="KW-0858">Xylan degradation</keyword>
<dbReference type="EMBL" id="PVZC01000002">
    <property type="protein sequence ID" value="PRY00898.1"/>
    <property type="molecule type" value="Genomic_DNA"/>
</dbReference>
<dbReference type="PRINTS" id="PR00134">
    <property type="entry name" value="GLHYDRLASE10"/>
</dbReference>
<comment type="similarity">
    <text evidence="2 9">Belongs to the glycosyl hydrolase 10 (cellulase F) family.</text>
</comment>
<organism evidence="12 13">
    <name type="scientific">Allonocardiopsis opalescens</name>
    <dbReference type="NCBI Taxonomy" id="1144618"/>
    <lineage>
        <taxon>Bacteria</taxon>
        <taxon>Bacillati</taxon>
        <taxon>Actinomycetota</taxon>
        <taxon>Actinomycetes</taxon>
        <taxon>Streptosporangiales</taxon>
        <taxon>Allonocardiopsis</taxon>
    </lineage>
</organism>
<gene>
    <name evidence="12" type="ORF">CLV72_102530</name>
</gene>
<dbReference type="RefSeq" id="WP_281262401.1">
    <property type="nucleotide sequence ID" value="NZ_PVZC01000002.1"/>
</dbReference>
<feature type="signal peptide" evidence="10">
    <location>
        <begin position="1"/>
        <end position="32"/>
    </location>
</feature>
<keyword evidence="8 9" id="KW-0624">Polysaccharide degradation</keyword>
<dbReference type="SUPFAM" id="SSF51445">
    <property type="entry name" value="(Trans)glycosidases"/>
    <property type="match status" value="1"/>
</dbReference>
<sequence>MRSLLSIRTRGVRRAGAALVLGALLLAPATPAAVAAPAAAPLPADRHQPEGDPDVLRDAAPRGLFVGTAVDMAALANDPVYRERVGAEFSSVTAENVMKWETLQPERGRYDFAAADELVEFARANGQRVRGHTLVWHNQNPAWLAEGDFSRQELRAILREHIHTVVGRYRGQIWQWDVANEIFDDEGNLRQNIWLETIGPDYIADAFRWAHQADPRAQLFLNDYNIEGVNAKSDAYYELARQLRREGVPVHGVGVQGHLGVQYGFAPDTTANLQRFAALGLRTAVTEADVRIPMPADTVELQAQAQGYSSLLTACLRTPRCDSFTVWGFTDRYSWVPDWFEGEGAANLLDEDYNPKPAYREVLETLALASGRGRD</sequence>
<evidence type="ECO:0000256" key="10">
    <source>
        <dbReference type="SAM" id="SignalP"/>
    </source>
</evidence>
<evidence type="ECO:0000313" key="13">
    <source>
        <dbReference type="Proteomes" id="UP000237846"/>
    </source>
</evidence>
<name>A0A2T0QAI0_9ACTN</name>
<dbReference type="GO" id="GO:0045493">
    <property type="term" value="P:xylan catabolic process"/>
    <property type="evidence" value="ECO:0007669"/>
    <property type="project" value="UniProtKB-KW"/>
</dbReference>
<keyword evidence="6 9" id="KW-0119">Carbohydrate metabolism</keyword>
<keyword evidence="13" id="KW-1185">Reference proteome</keyword>
<dbReference type="InterPro" id="IPR017853">
    <property type="entry name" value="GH"/>
</dbReference>
<reference evidence="12 13" key="1">
    <citation type="submission" date="2018-03" db="EMBL/GenBank/DDBJ databases">
        <title>Genomic Encyclopedia of Archaeal and Bacterial Type Strains, Phase II (KMG-II): from individual species to whole genera.</title>
        <authorList>
            <person name="Goeker M."/>
        </authorList>
    </citation>
    <scope>NUCLEOTIDE SEQUENCE [LARGE SCALE GENOMIC DNA]</scope>
    <source>
        <strain evidence="12 13">DSM 45601</strain>
    </source>
</reference>
<comment type="caution">
    <text evidence="12">The sequence shown here is derived from an EMBL/GenBank/DDBJ whole genome shotgun (WGS) entry which is preliminary data.</text>
</comment>
<proteinExistence type="inferred from homology"/>
<evidence type="ECO:0000259" key="11">
    <source>
        <dbReference type="PROSITE" id="PS51760"/>
    </source>
</evidence>
<dbReference type="Pfam" id="PF00331">
    <property type="entry name" value="Glyco_hydro_10"/>
    <property type="match status" value="1"/>
</dbReference>
<dbReference type="EC" id="3.2.1.8" evidence="9"/>
<dbReference type="PANTHER" id="PTHR31490:SF88">
    <property type="entry name" value="BETA-XYLANASE"/>
    <property type="match status" value="1"/>
</dbReference>
<dbReference type="PROSITE" id="PS51760">
    <property type="entry name" value="GH10_2"/>
    <property type="match status" value="1"/>
</dbReference>
<dbReference type="InterPro" id="IPR044846">
    <property type="entry name" value="GH10"/>
</dbReference>
<evidence type="ECO:0000313" key="12">
    <source>
        <dbReference type="EMBL" id="PRY00898.1"/>
    </source>
</evidence>
<dbReference type="AlphaFoldDB" id="A0A2T0QAI0"/>
<dbReference type="PANTHER" id="PTHR31490">
    <property type="entry name" value="GLYCOSYL HYDROLASE"/>
    <property type="match status" value="1"/>
</dbReference>
<evidence type="ECO:0000256" key="1">
    <source>
        <dbReference type="ARBA" id="ARBA00000681"/>
    </source>
</evidence>
<dbReference type="GO" id="GO:0031176">
    <property type="term" value="F:endo-1,4-beta-xylanase activity"/>
    <property type="evidence" value="ECO:0007669"/>
    <property type="project" value="UniProtKB-EC"/>
</dbReference>